<feature type="transmembrane region" description="Helical" evidence="7">
    <location>
        <begin position="194"/>
        <end position="214"/>
    </location>
</feature>
<organism evidence="8 9">
    <name type="scientific">Paraburkholderia dioscoreae</name>
    <dbReference type="NCBI Taxonomy" id="2604047"/>
    <lineage>
        <taxon>Bacteria</taxon>
        <taxon>Pseudomonadati</taxon>
        <taxon>Pseudomonadota</taxon>
        <taxon>Betaproteobacteria</taxon>
        <taxon>Burkholderiales</taxon>
        <taxon>Burkholderiaceae</taxon>
        <taxon>Paraburkholderia</taxon>
    </lineage>
</organism>
<gene>
    <name evidence="8" type="ORF">PDMSB3_0727</name>
</gene>
<dbReference type="AlphaFoldDB" id="A0A5Q4Z9E9"/>
<evidence type="ECO:0000256" key="4">
    <source>
        <dbReference type="ARBA" id="ARBA00022989"/>
    </source>
</evidence>
<keyword evidence="3 7" id="KW-0812">Transmembrane</keyword>
<feature type="compositionally biased region" description="Polar residues" evidence="6">
    <location>
        <begin position="1"/>
        <end position="11"/>
    </location>
</feature>
<dbReference type="NCBIfam" id="TIGR00374">
    <property type="entry name" value="flippase-like domain"/>
    <property type="match status" value="1"/>
</dbReference>
<feature type="transmembrane region" description="Helical" evidence="7">
    <location>
        <begin position="330"/>
        <end position="354"/>
    </location>
</feature>
<evidence type="ECO:0000313" key="9">
    <source>
        <dbReference type="Proteomes" id="UP000325811"/>
    </source>
</evidence>
<protein>
    <recommendedName>
        <fullName evidence="10">Lysylphosphatidylglycerol synthase TM region</fullName>
    </recommendedName>
</protein>
<keyword evidence="2" id="KW-1003">Cell membrane</keyword>
<feature type="region of interest" description="Disordered" evidence="6">
    <location>
        <begin position="1"/>
        <end position="25"/>
    </location>
</feature>
<evidence type="ECO:0000256" key="3">
    <source>
        <dbReference type="ARBA" id="ARBA00022692"/>
    </source>
</evidence>
<reference evidence="8 9" key="1">
    <citation type="submission" date="2019-08" db="EMBL/GenBank/DDBJ databases">
        <authorList>
            <person name="Herpell B J."/>
        </authorList>
    </citation>
    <scope>NUCLEOTIDE SEQUENCE [LARGE SCALE GENOMIC DNA]</scope>
    <source>
        <strain evidence="9">Msb3</strain>
    </source>
</reference>
<evidence type="ECO:0008006" key="10">
    <source>
        <dbReference type="Google" id="ProtNLM"/>
    </source>
</evidence>
<evidence type="ECO:0000256" key="6">
    <source>
        <dbReference type="SAM" id="MobiDB-lite"/>
    </source>
</evidence>
<keyword evidence="4 7" id="KW-1133">Transmembrane helix</keyword>
<accession>A0A5Q4Z9E9</accession>
<evidence type="ECO:0000313" key="8">
    <source>
        <dbReference type="EMBL" id="VVD27189.1"/>
    </source>
</evidence>
<evidence type="ECO:0000256" key="2">
    <source>
        <dbReference type="ARBA" id="ARBA00022475"/>
    </source>
</evidence>
<evidence type="ECO:0000256" key="5">
    <source>
        <dbReference type="ARBA" id="ARBA00023136"/>
    </source>
</evidence>
<feature type="transmembrane region" description="Helical" evidence="7">
    <location>
        <begin position="84"/>
        <end position="105"/>
    </location>
</feature>
<proteinExistence type="predicted"/>
<feature type="transmembrane region" description="Helical" evidence="7">
    <location>
        <begin position="287"/>
        <end position="310"/>
    </location>
</feature>
<feature type="transmembrane region" description="Helical" evidence="7">
    <location>
        <begin position="49"/>
        <end position="72"/>
    </location>
</feature>
<dbReference type="KEGG" id="pdio:PDMSB3_0727"/>
<dbReference type="EMBL" id="LR699553">
    <property type="protein sequence ID" value="VVD27189.1"/>
    <property type="molecule type" value="Genomic_DNA"/>
</dbReference>
<feature type="transmembrane region" description="Helical" evidence="7">
    <location>
        <begin position="159"/>
        <end position="188"/>
    </location>
</feature>
<dbReference type="Pfam" id="PF03706">
    <property type="entry name" value="LPG_synthase_TM"/>
    <property type="match status" value="1"/>
</dbReference>
<sequence length="361" mass="38578">MSTPQRRSASTPLMPESGALPPPAKPGVETGLVRIAPGLLGKTSRLRSVMVWVVGVMGCIAVILVVLHLGSLQKMAELIRSARPGWMLVALAVQCGTYVSAAFVWRQTLREAGHPLSLRTLTPLGIAKVFTDQVLPSGGISGTMLMVRGLTGRHVPAGIAMAAMLVGMVSYDIAYLLVVLASAGMLWWQHRLNTALVIGVAVFVVVTVAVPAAVLGLKQWGQRAPIAWLSKWLGVTTLLRQLTDAPTHLLRSPRLLLQTVGLQLAIFVCDALTLWLAFNAIGEVPPLWVVFVSFIIASMVATIGPIPVGLGTFEATSVGMLNLLGVSVEAALAATLLLRALTFWLPMLPGIWLARREIRLH</sequence>
<dbReference type="InterPro" id="IPR022791">
    <property type="entry name" value="L-PG_synthase/AglD"/>
</dbReference>
<name>A0A5Q4Z9E9_9BURK</name>
<keyword evidence="9" id="KW-1185">Reference proteome</keyword>
<dbReference type="PANTHER" id="PTHR39087">
    <property type="entry name" value="UPF0104 MEMBRANE PROTEIN MJ1595"/>
    <property type="match status" value="1"/>
</dbReference>
<dbReference type="GO" id="GO:0005886">
    <property type="term" value="C:plasma membrane"/>
    <property type="evidence" value="ECO:0007669"/>
    <property type="project" value="UniProtKB-SubCell"/>
</dbReference>
<dbReference type="RefSeq" id="WP_165184640.1">
    <property type="nucleotide sequence ID" value="NZ_LR699553.1"/>
</dbReference>
<dbReference type="PANTHER" id="PTHR39087:SF2">
    <property type="entry name" value="UPF0104 MEMBRANE PROTEIN MJ1595"/>
    <property type="match status" value="1"/>
</dbReference>
<comment type="subcellular location">
    <subcellularLocation>
        <location evidence="1">Cell membrane</location>
        <topology evidence="1">Multi-pass membrane protein</topology>
    </subcellularLocation>
</comment>
<keyword evidence="5 7" id="KW-0472">Membrane</keyword>
<evidence type="ECO:0000256" key="1">
    <source>
        <dbReference type="ARBA" id="ARBA00004651"/>
    </source>
</evidence>
<dbReference type="Proteomes" id="UP000325811">
    <property type="component" value="Chromosome I"/>
</dbReference>
<feature type="transmembrane region" description="Helical" evidence="7">
    <location>
        <begin position="255"/>
        <end position="278"/>
    </location>
</feature>
<evidence type="ECO:0000256" key="7">
    <source>
        <dbReference type="SAM" id="Phobius"/>
    </source>
</evidence>